<sequence length="583" mass="66618">MYYVPQLGQIPSSLDSKSDTTVESSHSGSNDAIAPNFPAQVLGTRDDDLSATVNIKHKEGIYSKRAMSKAFLPVGKKPLQKDNADASVQVPITGDENLSDKKQKEEIISTRAVTNVAQPEEKESLQKDTADSSGVTAAEHSAQVQDTKIKNLPDTKAVKQKEKIHSKTTVPMEAWPEDEESLQIDIEESECRSEFENTTHSVFRSAKFYIHHPVHLPSDQDFGHESLGRSVFMRHSWKDFFQHHQGKQREHTFLLPSSQNVDKTETDYARIKSLSINVNLGNKEVVHTPKSQGRDHPQHNRQISDPKRDHKVTPELTTPHTVSLNELWNKYQERQRQQKPPEFRDRKELSLVERLDRLAKLLQNPITHSLQASESTHDDSRGEQGAKEWSSRQQQRNKLLKKKRYKSLEKSRKNTGDLKKSKVLSTHQAGRSNQIKIEQIKFDKYILRKQPSFNYISNTSSDSRPSEESELLTDTPTNILSTTSVESDILTQTDGEVALHERSSSISTIDTARLIQAFGHDRVCLSPRQIKLYSSITNQQRRYLEKRSKYNRKALNTGHPLMTSEHTRRRHIQVHGYKLHLAM</sequence>
<proteinExistence type="predicted"/>
<dbReference type="GO" id="GO:0005814">
    <property type="term" value="C:centriole"/>
    <property type="evidence" value="ECO:0007669"/>
    <property type="project" value="TreeGrafter"/>
</dbReference>
<dbReference type="GO" id="GO:0008017">
    <property type="term" value="F:microtubule binding"/>
    <property type="evidence" value="ECO:0007669"/>
    <property type="project" value="TreeGrafter"/>
</dbReference>
<protein>
    <recommendedName>
        <fullName evidence="4">Alstrom syndrome protein 1</fullName>
    </recommendedName>
</protein>
<name>A0A8C9A8V8_PROSS</name>
<feature type="compositionally biased region" description="Basic and acidic residues" evidence="1">
    <location>
        <begin position="406"/>
        <end position="420"/>
    </location>
</feature>
<feature type="compositionally biased region" description="Basic and acidic residues" evidence="1">
    <location>
        <begin position="119"/>
        <end position="130"/>
    </location>
</feature>
<dbReference type="GO" id="GO:0005813">
    <property type="term" value="C:centrosome"/>
    <property type="evidence" value="ECO:0007669"/>
    <property type="project" value="TreeGrafter"/>
</dbReference>
<organism evidence="2 3">
    <name type="scientific">Prolemur simus</name>
    <name type="common">Greater bamboo lemur</name>
    <name type="synonym">Hapalemur simus</name>
    <dbReference type="NCBI Taxonomy" id="1328070"/>
    <lineage>
        <taxon>Eukaryota</taxon>
        <taxon>Metazoa</taxon>
        <taxon>Chordata</taxon>
        <taxon>Craniata</taxon>
        <taxon>Vertebrata</taxon>
        <taxon>Euteleostomi</taxon>
        <taxon>Mammalia</taxon>
        <taxon>Eutheria</taxon>
        <taxon>Euarchontoglires</taxon>
        <taxon>Primates</taxon>
        <taxon>Strepsirrhini</taxon>
        <taxon>Lemuriformes</taxon>
        <taxon>Lemuridae</taxon>
        <taxon>Prolemur</taxon>
    </lineage>
</organism>
<evidence type="ECO:0000313" key="2">
    <source>
        <dbReference type="Ensembl" id="ENSPSMP00000026746.1"/>
    </source>
</evidence>
<feature type="region of interest" description="Disordered" evidence="1">
    <location>
        <begin position="115"/>
        <end position="146"/>
    </location>
</feature>
<dbReference type="PANTHER" id="PTHR21553:SF22">
    <property type="entry name" value="CENTROSOME-ASSOCIATED PROTEIN ALMS1"/>
    <property type="match status" value="1"/>
</dbReference>
<feature type="region of interest" description="Disordered" evidence="1">
    <location>
        <begin position="287"/>
        <end position="324"/>
    </location>
</feature>
<reference evidence="2" key="2">
    <citation type="submission" date="2025-09" db="UniProtKB">
        <authorList>
            <consortium name="Ensembl"/>
        </authorList>
    </citation>
    <scope>IDENTIFICATION</scope>
</reference>
<evidence type="ECO:0000256" key="1">
    <source>
        <dbReference type="SAM" id="MobiDB-lite"/>
    </source>
</evidence>
<dbReference type="GO" id="GO:0046599">
    <property type="term" value="P:regulation of centriole replication"/>
    <property type="evidence" value="ECO:0007669"/>
    <property type="project" value="TreeGrafter"/>
</dbReference>
<feature type="compositionally biased region" description="Basic and acidic residues" evidence="1">
    <location>
        <begin position="375"/>
        <end position="390"/>
    </location>
</feature>
<feature type="compositionally biased region" description="Polar residues" evidence="1">
    <location>
        <begin position="9"/>
        <end position="30"/>
    </location>
</feature>
<dbReference type="GO" id="GO:0005829">
    <property type="term" value="C:cytosol"/>
    <property type="evidence" value="ECO:0007669"/>
    <property type="project" value="TreeGrafter"/>
</dbReference>
<feature type="compositionally biased region" description="Basic and acidic residues" evidence="1">
    <location>
        <begin position="287"/>
        <end position="313"/>
    </location>
</feature>
<feature type="compositionally biased region" description="Polar residues" evidence="1">
    <location>
        <begin position="315"/>
        <end position="324"/>
    </location>
</feature>
<evidence type="ECO:0008006" key="4">
    <source>
        <dbReference type="Google" id="ProtNLM"/>
    </source>
</evidence>
<dbReference type="Ensembl" id="ENSPSMT00000030961.1">
    <property type="protein sequence ID" value="ENSPSMP00000026746.1"/>
    <property type="gene ID" value="ENSPSMG00000018754.1"/>
</dbReference>
<dbReference type="GeneTree" id="ENSGT00940000153123"/>
<keyword evidence="3" id="KW-1185">Reference proteome</keyword>
<feature type="region of interest" description="Disordered" evidence="1">
    <location>
        <begin position="1"/>
        <end position="37"/>
    </location>
</feature>
<accession>A0A8C9A8V8</accession>
<feature type="region of interest" description="Disordered" evidence="1">
    <location>
        <begin position="366"/>
        <end position="430"/>
    </location>
</feature>
<dbReference type="PANTHER" id="PTHR21553">
    <property type="entry name" value="ALMS1-RELATED"/>
    <property type="match status" value="1"/>
</dbReference>
<dbReference type="AlphaFoldDB" id="A0A8C9A8V8"/>
<evidence type="ECO:0000313" key="3">
    <source>
        <dbReference type="Proteomes" id="UP000694414"/>
    </source>
</evidence>
<reference evidence="2" key="1">
    <citation type="submission" date="2025-08" db="UniProtKB">
        <authorList>
            <consortium name="Ensembl"/>
        </authorList>
    </citation>
    <scope>IDENTIFICATION</scope>
</reference>
<dbReference type="Proteomes" id="UP000694414">
    <property type="component" value="Unplaced"/>
</dbReference>